<organism evidence="7 8">
    <name type="scientific">Salinibacterium amurskyense</name>
    <dbReference type="NCBI Taxonomy" id="205941"/>
    <lineage>
        <taxon>Bacteria</taxon>
        <taxon>Bacillati</taxon>
        <taxon>Actinomycetota</taxon>
        <taxon>Actinomycetes</taxon>
        <taxon>Micrococcales</taxon>
        <taxon>Microbacteriaceae</taxon>
        <taxon>Salinibacterium</taxon>
    </lineage>
</organism>
<dbReference type="NCBIfam" id="TIGR02532">
    <property type="entry name" value="IV_pilin_GFxxxE"/>
    <property type="match status" value="1"/>
</dbReference>
<keyword evidence="2" id="KW-0488">Methylation</keyword>
<evidence type="ECO:0000256" key="1">
    <source>
        <dbReference type="ARBA" id="ARBA00004167"/>
    </source>
</evidence>
<accession>A0A2M9D775</accession>
<proteinExistence type="predicted"/>
<dbReference type="Pfam" id="PF07963">
    <property type="entry name" value="N_methyl"/>
    <property type="match status" value="1"/>
</dbReference>
<evidence type="ECO:0000313" key="8">
    <source>
        <dbReference type="Proteomes" id="UP000231742"/>
    </source>
</evidence>
<sequence length="142" mass="15047">MIARLNEALRSKRSDLENDQKGFTLVELLVVVLIIGILAAIAIPFFLNQRQGAWESQVKSDIANAVIAAETFAVGNNGSFTGLSDTGLSDNGYKATPSVTLAVTPAADGNSYTFAVTHSEYTTKAWAYDSNTGITTDTAVTP</sequence>
<dbReference type="AlphaFoldDB" id="A0A2M9D775"/>
<dbReference type="RefSeq" id="WP_100388173.1">
    <property type="nucleotide sequence ID" value="NZ_BMZU01000001.1"/>
</dbReference>
<dbReference type="InterPro" id="IPR000983">
    <property type="entry name" value="Bac_GSPG_pilin"/>
</dbReference>
<name>A0A2M9D775_9MICO</name>
<keyword evidence="8" id="KW-1185">Reference proteome</keyword>
<comment type="caution">
    <text evidence="7">The sequence shown here is derived from an EMBL/GenBank/DDBJ whole genome shotgun (WGS) entry which is preliminary data.</text>
</comment>
<gene>
    <name evidence="7" type="ORF">CLV85_0677</name>
</gene>
<dbReference type="EMBL" id="PGFH01000001">
    <property type="protein sequence ID" value="PJJ81500.1"/>
    <property type="molecule type" value="Genomic_DNA"/>
</dbReference>
<reference evidence="7 8" key="1">
    <citation type="submission" date="2017-11" db="EMBL/GenBank/DDBJ databases">
        <title>Genomic Encyclopedia of Archaeal and Bacterial Type Strains, Phase II (KMG-II): From Individual Species to Whole Genera.</title>
        <authorList>
            <person name="Goeker M."/>
        </authorList>
    </citation>
    <scope>NUCLEOTIDE SEQUENCE [LARGE SCALE GENOMIC DNA]</scope>
    <source>
        <strain evidence="7 8">DSM 16400</strain>
    </source>
</reference>
<evidence type="ECO:0000256" key="4">
    <source>
        <dbReference type="ARBA" id="ARBA00022989"/>
    </source>
</evidence>
<dbReference type="Gene3D" id="3.30.700.10">
    <property type="entry name" value="Glycoprotein, Type 4 Pilin"/>
    <property type="match status" value="1"/>
</dbReference>
<dbReference type="PROSITE" id="PS00409">
    <property type="entry name" value="PROKAR_NTER_METHYL"/>
    <property type="match status" value="1"/>
</dbReference>
<dbReference type="SUPFAM" id="SSF54523">
    <property type="entry name" value="Pili subunits"/>
    <property type="match status" value="1"/>
</dbReference>
<keyword evidence="4 6" id="KW-1133">Transmembrane helix</keyword>
<dbReference type="GO" id="GO:0015627">
    <property type="term" value="C:type II protein secretion system complex"/>
    <property type="evidence" value="ECO:0007669"/>
    <property type="project" value="InterPro"/>
</dbReference>
<dbReference type="GO" id="GO:0016020">
    <property type="term" value="C:membrane"/>
    <property type="evidence" value="ECO:0007669"/>
    <property type="project" value="UniProtKB-SubCell"/>
</dbReference>
<dbReference type="InterPro" id="IPR045584">
    <property type="entry name" value="Pilin-like"/>
</dbReference>
<dbReference type="PANTHER" id="PTHR30093">
    <property type="entry name" value="GENERAL SECRETION PATHWAY PROTEIN G"/>
    <property type="match status" value="1"/>
</dbReference>
<dbReference type="Proteomes" id="UP000231742">
    <property type="component" value="Unassembled WGS sequence"/>
</dbReference>
<evidence type="ECO:0000256" key="3">
    <source>
        <dbReference type="ARBA" id="ARBA00022692"/>
    </source>
</evidence>
<dbReference type="PRINTS" id="PR00813">
    <property type="entry name" value="BCTERIALGSPG"/>
</dbReference>
<protein>
    <submittedName>
        <fullName evidence="7">Type IV pilus assembly protein PilA</fullName>
    </submittedName>
</protein>
<dbReference type="GO" id="GO:0015628">
    <property type="term" value="P:protein secretion by the type II secretion system"/>
    <property type="evidence" value="ECO:0007669"/>
    <property type="project" value="InterPro"/>
</dbReference>
<evidence type="ECO:0000256" key="5">
    <source>
        <dbReference type="ARBA" id="ARBA00023136"/>
    </source>
</evidence>
<dbReference type="InterPro" id="IPR012902">
    <property type="entry name" value="N_methyl_site"/>
</dbReference>
<dbReference type="OrthoDB" id="5123098at2"/>
<feature type="transmembrane region" description="Helical" evidence="6">
    <location>
        <begin position="23"/>
        <end position="47"/>
    </location>
</feature>
<evidence type="ECO:0000313" key="7">
    <source>
        <dbReference type="EMBL" id="PJJ81500.1"/>
    </source>
</evidence>
<comment type="subcellular location">
    <subcellularLocation>
        <location evidence="1">Membrane</location>
        <topology evidence="1">Single-pass membrane protein</topology>
    </subcellularLocation>
</comment>
<keyword evidence="5 6" id="KW-0472">Membrane</keyword>
<evidence type="ECO:0000256" key="6">
    <source>
        <dbReference type="SAM" id="Phobius"/>
    </source>
</evidence>
<evidence type="ECO:0000256" key="2">
    <source>
        <dbReference type="ARBA" id="ARBA00022481"/>
    </source>
</evidence>
<dbReference type="PANTHER" id="PTHR30093:SF44">
    <property type="entry name" value="TYPE II SECRETION SYSTEM CORE PROTEIN G"/>
    <property type="match status" value="1"/>
</dbReference>
<keyword evidence="3 6" id="KW-0812">Transmembrane</keyword>